<dbReference type="OrthoDB" id="2454833at2"/>
<sequence length="78" mass="9029">MNLNGMIADLKRMSDRELRELAAQYGVELSSGEVRKLRPLLDEVSFSFLWSGVPDSFIRKVEAIIGPERTRRIMEQYL</sequence>
<dbReference type="EMBL" id="LQNT01000001">
    <property type="protein sequence ID" value="KZE40102.1"/>
    <property type="molecule type" value="Genomic_DNA"/>
</dbReference>
<dbReference type="Proteomes" id="UP000076490">
    <property type="component" value="Unassembled WGS sequence"/>
</dbReference>
<evidence type="ECO:0000313" key="2">
    <source>
        <dbReference type="Proteomes" id="UP000076490"/>
    </source>
</evidence>
<accession>A0A161RIU1</accession>
<proteinExistence type="predicted"/>
<gene>
    <name evidence="1" type="ORF">AV656_02175</name>
</gene>
<protein>
    <submittedName>
        <fullName evidence="1">Uncharacterized protein</fullName>
    </submittedName>
</protein>
<name>A0A161RIU1_9BACL</name>
<dbReference type="AlphaFoldDB" id="A0A161RIU1"/>
<evidence type="ECO:0000313" key="1">
    <source>
        <dbReference type="EMBL" id="KZE40102.1"/>
    </source>
</evidence>
<comment type="caution">
    <text evidence="1">The sequence shown here is derived from an EMBL/GenBank/DDBJ whole genome shotgun (WGS) entry which is preliminary data.</text>
</comment>
<organism evidence="1 2">
    <name type="scientific">Bhargavaea cecembensis</name>
    <dbReference type="NCBI Taxonomy" id="394098"/>
    <lineage>
        <taxon>Bacteria</taxon>
        <taxon>Bacillati</taxon>
        <taxon>Bacillota</taxon>
        <taxon>Bacilli</taxon>
        <taxon>Bacillales</taxon>
        <taxon>Caryophanaceae</taxon>
        <taxon>Bhargavaea</taxon>
    </lineage>
</organism>
<dbReference type="RefSeq" id="WP_063178356.1">
    <property type="nucleotide sequence ID" value="NZ_LQNT01000001.1"/>
</dbReference>
<reference evidence="1 2" key="1">
    <citation type="submission" date="2016-01" db="EMBL/GenBank/DDBJ databases">
        <title>Whole genome sequencing of Bhargavaea cecembensis T14.</title>
        <authorList>
            <person name="Hong K.W."/>
        </authorList>
    </citation>
    <scope>NUCLEOTIDE SEQUENCE [LARGE SCALE GENOMIC DNA]</scope>
    <source>
        <strain evidence="1 2">T14</strain>
    </source>
</reference>